<protein>
    <submittedName>
        <fullName evidence="1">Uncharacterized protein</fullName>
    </submittedName>
</protein>
<dbReference type="EMBL" id="CALNXJ010000013">
    <property type="protein sequence ID" value="CAH3112310.1"/>
    <property type="molecule type" value="Genomic_DNA"/>
</dbReference>
<name>A0AAU9WIC9_9CNID</name>
<accession>A0AAU9WIC9</accession>
<dbReference type="Proteomes" id="UP001159428">
    <property type="component" value="Unassembled WGS sequence"/>
</dbReference>
<evidence type="ECO:0000313" key="2">
    <source>
        <dbReference type="Proteomes" id="UP001159428"/>
    </source>
</evidence>
<gene>
    <name evidence="1" type="ORF">PMEA_00005084</name>
</gene>
<proteinExistence type="predicted"/>
<reference evidence="1 2" key="1">
    <citation type="submission" date="2022-05" db="EMBL/GenBank/DDBJ databases">
        <authorList>
            <consortium name="Genoscope - CEA"/>
            <person name="William W."/>
        </authorList>
    </citation>
    <scope>NUCLEOTIDE SEQUENCE [LARGE SCALE GENOMIC DNA]</scope>
</reference>
<sequence>GGGSCWFTFEPDLPSDITSGTAKFCGLGSIDLNGVKHKTNCLVGRRIPYAEEEGWVTVKVNGKSDRTGKSSYLGQTEIYYFNERKELLKQIVQDEEQRHTFFETWKTACKGYSTYSKEKETKSRGSGKHERQSFIKIPFIGCINSGNPLNSLQGLLLLVYTAAETNTRQFIELVFNSSAGKVVFNAYRYTSPLPEDVARAFGHEDTAQYLESISKRLSEDLSVNEEQLKASHILELAEAVKNQSNK</sequence>
<keyword evidence="2" id="KW-1185">Reference proteome</keyword>
<evidence type="ECO:0000313" key="1">
    <source>
        <dbReference type="EMBL" id="CAH3112310.1"/>
    </source>
</evidence>
<dbReference type="AlphaFoldDB" id="A0AAU9WIC9"/>
<comment type="caution">
    <text evidence="1">The sequence shown here is derived from an EMBL/GenBank/DDBJ whole genome shotgun (WGS) entry which is preliminary data.</text>
</comment>
<organism evidence="1 2">
    <name type="scientific">Pocillopora meandrina</name>
    <dbReference type="NCBI Taxonomy" id="46732"/>
    <lineage>
        <taxon>Eukaryota</taxon>
        <taxon>Metazoa</taxon>
        <taxon>Cnidaria</taxon>
        <taxon>Anthozoa</taxon>
        <taxon>Hexacorallia</taxon>
        <taxon>Scleractinia</taxon>
        <taxon>Astrocoeniina</taxon>
        <taxon>Pocilloporidae</taxon>
        <taxon>Pocillopora</taxon>
    </lineage>
</organism>
<feature type="non-terminal residue" evidence="1">
    <location>
        <position position="1"/>
    </location>
</feature>